<comment type="caution">
    <text evidence="3">The sequence shown here is derived from an EMBL/GenBank/DDBJ whole genome shotgun (WGS) entry which is preliminary data.</text>
</comment>
<dbReference type="Proteomes" id="UP000193411">
    <property type="component" value="Unassembled WGS sequence"/>
</dbReference>
<feature type="compositionally biased region" description="Polar residues" evidence="1">
    <location>
        <begin position="535"/>
        <end position="550"/>
    </location>
</feature>
<gene>
    <name evidence="3" type="ORF">BCR44DRAFT_1434946</name>
</gene>
<feature type="region of interest" description="Disordered" evidence="1">
    <location>
        <begin position="535"/>
        <end position="563"/>
    </location>
</feature>
<feature type="transmembrane region" description="Helical" evidence="2">
    <location>
        <begin position="176"/>
        <end position="199"/>
    </location>
</feature>
<dbReference type="AlphaFoldDB" id="A0A1Y2HKA1"/>
<dbReference type="Gene3D" id="3.90.550.50">
    <property type="match status" value="1"/>
</dbReference>
<feature type="transmembrane region" description="Helical" evidence="2">
    <location>
        <begin position="129"/>
        <end position="150"/>
    </location>
</feature>
<dbReference type="PANTHER" id="PTHR10811">
    <property type="entry name" value="FRINGE-RELATED"/>
    <property type="match status" value="1"/>
</dbReference>
<proteinExistence type="predicted"/>
<accession>A0A1Y2HKA1</accession>
<keyword evidence="2" id="KW-0472">Membrane</keyword>
<evidence type="ECO:0000256" key="2">
    <source>
        <dbReference type="SAM" id="Phobius"/>
    </source>
</evidence>
<evidence type="ECO:0000313" key="3">
    <source>
        <dbReference type="EMBL" id="ORZ35027.1"/>
    </source>
</evidence>
<sequence>MPLGRGLWLRGLSRHGAASRSWFSSSHLTTSLAYAAASTTALCIGAVLLVPPSHSANPQETHGPTATDHSSIADIIARGTLLSPHSFDWDRALNIPERNPSPGSPNVEYEQSTPALSASGQVLLPVSPLFLAALESLAQCVAFSFMYLVARHKAQHTASAASVTKDTTHLHPRPNVFSLLASPIHALIVSCSAYALAAVARAQSAPVTPILVVRLVGLVLGFSSVGAMFAMVPARRQAFLGGASAVGAVAMATAGIVGIPWLSQVDVAKAPPLGITVMAMVSAVGPWISHEMSRHAEKDFKFVDDNQQGWMATRAKQRLLASFLLFNAATAYDDSRIVSHTLFTLPTMAFLAASSLASALSARIYHKRDNSPASIRMLSTLSDGFAAEMARDLFLLLVVNWIPRNTSLSSLDWAPSSLKVFYGAVSLLSIALMSTHASVVPGMVSGRVSRSEKVPTPSCILNDDDAQDDNNQELLNEALPTTGKEVHSYAAAPWSLQGFNLANRMIRSLLVLGALLVLFIGLGHIEPAPQQVLSPVTDSSLAPTADTSTPRTDHELESSPQSDPRYNITLTLIVDRSLPAPIGAKNRTARPFLITATSESLVSSSLDTTSNNTSMRWTAPFHRRGNPVTIQRSATACYTFGQLPDLDYRVVWVAEDDPEAMHGKRTFLMESFKRVCGKYPIIMYGEPNRLDRTMHRKWFKQMSYLYTTAPNTTKWFIQGDDDTFWFPDVLMAHLRSLDVDPLVDSVYLGDICESVRQVRALAARIAANYQYCIKVREQDFVGDIMMMQCIEDLTRVDGKGKKVTLTRLDLMDWDWAKGAREYLSLHMSQVAPATLHHIEYMRPLFGGTPNKFMAVHDLWHMMTPIPIRLRFRRFMVNVVGAGTAVITFGYHVRVYDKRLPLGIEHHVDFDSNLSRDPEWLKIEVPLDDDKYAGTTEEQWPERRLDYRDFWIYEYDAERDTLVYIHEETRDKFALTCTTADGVKVGTIRTMCGSVEEVTDFGEDAEMLESFLEK</sequence>
<keyword evidence="2" id="KW-1133">Transmembrane helix</keyword>
<feature type="transmembrane region" description="Helical" evidence="2">
    <location>
        <begin position="342"/>
        <end position="365"/>
    </location>
</feature>
<reference evidence="3 4" key="1">
    <citation type="submission" date="2016-07" db="EMBL/GenBank/DDBJ databases">
        <title>Pervasive Adenine N6-methylation of Active Genes in Fungi.</title>
        <authorList>
            <consortium name="DOE Joint Genome Institute"/>
            <person name="Mondo S.J."/>
            <person name="Dannebaum R.O."/>
            <person name="Kuo R.C."/>
            <person name="Labutti K."/>
            <person name="Haridas S."/>
            <person name="Kuo A."/>
            <person name="Salamov A."/>
            <person name="Ahrendt S.R."/>
            <person name="Lipzen A."/>
            <person name="Sullivan W."/>
            <person name="Andreopoulos W.B."/>
            <person name="Clum A."/>
            <person name="Lindquist E."/>
            <person name="Daum C."/>
            <person name="Ramamoorthy G.K."/>
            <person name="Gryganskyi A."/>
            <person name="Culley D."/>
            <person name="Magnuson J.K."/>
            <person name="James T.Y."/>
            <person name="O'Malley M.A."/>
            <person name="Stajich J.E."/>
            <person name="Spatafora J.W."/>
            <person name="Visel A."/>
            <person name="Grigoriev I.V."/>
        </authorList>
    </citation>
    <scope>NUCLEOTIDE SEQUENCE [LARGE SCALE GENOMIC DNA]</scope>
    <source>
        <strain evidence="3 4">PL171</strain>
    </source>
</reference>
<name>A0A1Y2HKA1_9FUNG</name>
<evidence type="ECO:0000313" key="4">
    <source>
        <dbReference type="Proteomes" id="UP000193411"/>
    </source>
</evidence>
<dbReference type="OrthoDB" id="421979at2759"/>
<feature type="transmembrane region" description="Helical" evidence="2">
    <location>
        <begin position="238"/>
        <end position="263"/>
    </location>
</feature>
<keyword evidence="4" id="KW-1185">Reference proteome</keyword>
<feature type="transmembrane region" description="Helical" evidence="2">
    <location>
        <begin position="505"/>
        <end position="525"/>
    </location>
</feature>
<evidence type="ECO:0000256" key="1">
    <source>
        <dbReference type="SAM" id="MobiDB-lite"/>
    </source>
</evidence>
<protein>
    <submittedName>
        <fullName evidence="3">Uncharacterized protein</fullName>
    </submittedName>
</protein>
<dbReference type="EMBL" id="MCFL01000024">
    <property type="protein sequence ID" value="ORZ35027.1"/>
    <property type="molecule type" value="Genomic_DNA"/>
</dbReference>
<keyword evidence="2" id="KW-0812">Transmembrane</keyword>
<organism evidence="3 4">
    <name type="scientific">Catenaria anguillulae PL171</name>
    <dbReference type="NCBI Taxonomy" id="765915"/>
    <lineage>
        <taxon>Eukaryota</taxon>
        <taxon>Fungi</taxon>
        <taxon>Fungi incertae sedis</taxon>
        <taxon>Blastocladiomycota</taxon>
        <taxon>Blastocladiomycetes</taxon>
        <taxon>Blastocladiales</taxon>
        <taxon>Catenariaceae</taxon>
        <taxon>Catenaria</taxon>
    </lineage>
</organism>
<feature type="transmembrane region" description="Helical" evidence="2">
    <location>
        <begin position="211"/>
        <end position="232"/>
    </location>
</feature>
<dbReference type="STRING" id="765915.A0A1Y2HKA1"/>